<dbReference type="InterPro" id="IPR049285">
    <property type="entry name" value="DUF4931_C"/>
</dbReference>
<reference evidence="3 4" key="1">
    <citation type="submission" date="2017-04" db="EMBL/GenBank/DDBJ databases">
        <authorList>
            <person name="Afonso C.L."/>
            <person name="Miller P.J."/>
            <person name="Scott M.A."/>
            <person name="Spackman E."/>
            <person name="Goraichik I."/>
            <person name="Dimitrov K.M."/>
            <person name="Suarez D.L."/>
            <person name="Swayne D.E."/>
        </authorList>
    </citation>
    <scope>NUCLEOTIDE SEQUENCE [LARGE SCALE GENOMIC DNA]</scope>
    <source>
        <strain evidence="3 4">609q</strain>
    </source>
</reference>
<dbReference type="Pfam" id="PF16285">
    <property type="entry name" value="DUF4931_N"/>
    <property type="match status" value="1"/>
</dbReference>
<dbReference type="InterPro" id="IPR012361">
    <property type="entry name" value="GalT_short"/>
</dbReference>
<comment type="caution">
    <text evidence="3">The sequence shown here is derived from an EMBL/GenBank/DDBJ whole genome shotgun (WGS) entry which is preliminary data.</text>
</comment>
<gene>
    <name evidence="3" type="ORF">CBF70_00780</name>
</gene>
<protein>
    <submittedName>
        <fullName evidence="3">DUF4931 domain-containing protein</fullName>
    </submittedName>
</protein>
<dbReference type="RefSeq" id="WP_094496932.1">
    <property type="nucleotide sequence ID" value="NZ_CAPUAI010000013.1"/>
</dbReference>
<sequence>MNNDPLIFEFAVAKNKPSSFNSEKSNICPFCDVENLTDIYQTNGSMIWLANRFPTLKDTKQTVIIESDQHNGDVSSYSQEYNRKLMKFALNCFDEMQQSGEFRSVLWYKNFGPKSNGSLAHPHMQVVGLNKEDGYKYIHENNFTGIHVFKTNNMEVNFATHPVQGFQELNINLLEDSGLDKWTDWIQYGIRYTLKEMYGGRCDSYNLFFYPNRNGICCKIIPRFYAPPYFVGYKLSECNDNVTLRKEAKRLLNFVQKS</sequence>
<feature type="domain" description="DUF4931" evidence="2">
    <location>
        <begin position="138"/>
        <end position="242"/>
    </location>
</feature>
<dbReference type="Proteomes" id="UP000215828">
    <property type="component" value="Unassembled WGS sequence"/>
</dbReference>
<dbReference type="Gene3D" id="3.30.428.10">
    <property type="entry name" value="HIT-like"/>
    <property type="match status" value="1"/>
</dbReference>
<feature type="domain" description="DUF4931" evidence="1">
    <location>
        <begin position="8"/>
        <end position="131"/>
    </location>
</feature>
<evidence type="ECO:0000259" key="2">
    <source>
        <dbReference type="Pfam" id="PF20956"/>
    </source>
</evidence>
<accession>A0A256LIW0</accession>
<evidence type="ECO:0000313" key="4">
    <source>
        <dbReference type="Proteomes" id="UP000215828"/>
    </source>
</evidence>
<evidence type="ECO:0000313" key="3">
    <source>
        <dbReference type="EMBL" id="OYR93385.1"/>
    </source>
</evidence>
<dbReference type="InterPro" id="IPR036265">
    <property type="entry name" value="HIT-like_sf"/>
</dbReference>
<dbReference type="PIRSF" id="PIRSF031505">
    <property type="entry name" value="GalT_short"/>
    <property type="match status" value="1"/>
</dbReference>
<dbReference type="EMBL" id="NGNX01000002">
    <property type="protein sequence ID" value="OYR93385.1"/>
    <property type="molecule type" value="Genomic_DNA"/>
</dbReference>
<dbReference type="Pfam" id="PF20956">
    <property type="entry name" value="DUF4931_C"/>
    <property type="match status" value="1"/>
</dbReference>
<dbReference type="InterPro" id="IPR046322">
    <property type="entry name" value="DUF4931"/>
</dbReference>
<proteinExistence type="predicted"/>
<evidence type="ECO:0000259" key="1">
    <source>
        <dbReference type="Pfam" id="PF16285"/>
    </source>
</evidence>
<dbReference type="SUPFAM" id="SSF54197">
    <property type="entry name" value="HIT-like"/>
    <property type="match status" value="1"/>
</dbReference>
<organism evidence="3 4">
    <name type="scientific">Lactobacillus taiwanensis</name>
    <dbReference type="NCBI Taxonomy" id="508451"/>
    <lineage>
        <taxon>Bacteria</taxon>
        <taxon>Bacillati</taxon>
        <taxon>Bacillota</taxon>
        <taxon>Bacilli</taxon>
        <taxon>Lactobacillales</taxon>
        <taxon>Lactobacillaceae</taxon>
        <taxon>Lactobacillus</taxon>
    </lineage>
</organism>
<reference evidence="3 4" key="2">
    <citation type="submission" date="2017-09" db="EMBL/GenBank/DDBJ databases">
        <title>Tripartite evolution among Lactobacillus johnsonii, Lactobacillus taiwanensis, Lactobacillus reuteri and their rodent host.</title>
        <authorList>
            <person name="Wang T."/>
            <person name="Knowles S."/>
            <person name="Cheng C."/>
        </authorList>
    </citation>
    <scope>NUCLEOTIDE SEQUENCE [LARGE SCALE GENOMIC DNA]</scope>
    <source>
        <strain evidence="3 4">609q</strain>
    </source>
</reference>
<name>A0A256LIW0_9LACO</name>
<dbReference type="AlphaFoldDB" id="A0A256LIW0"/>